<sequence>SETIVNHRMPSPYNSVRRAMSSWHRRCVYDFIYFVLSYVQNLISNPKLFYTKLYSSLYGIRIWGCAAPYSIKKIQSFQSICLCIVYNTYT</sequence>
<name>A0A5E4MDT1_9HEMI</name>
<gene>
    <name evidence="1" type="ORF">CINCED_3A013479</name>
</gene>
<dbReference type="EMBL" id="CABPRJ010000512">
    <property type="protein sequence ID" value="VVC30276.1"/>
    <property type="molecule type" value="Genomic_DNA"/>
</dbReference>
<feature type="non-terminal residue" evidence="1">
    <location>
        <position position="90"/>
    </location>
</feature>
<reference evidence="1 2" key="1">
    <citation type="submission" date="2019-08" db="EMBL/GenBank/DDBJ databases">
        <authorList>
            <person name="Alioto T."/>
            <person name="Alioto T."/>
            <person name="Gomez Garrido J."/>
        </authorList>
    </citation>
    <scope>NUCLEOTIDE SEQUENCE [LARGE SCALE GENOMIC DNA]</scope>
</reference>
<organism evidence="1 2">
    <name type="scientific">Cinara cedri</name>
    <dbReference type="NCBI Taxonomy" id="506608"/>
    <lineage>
        <taxon>Eukaryota</taxon>
        <taxon>Metazoa</taxon>
        <taxon>Ecdysozoa</taxon>
        <taxon>Arthropoda</taxon>
        <taxon>Hexapoda</taxon>
        <taxon>Insecta</taxon>
        <taxon>Pterygota</taxon>
        <taxon>Neoptera</taxon>
        <taxon>Paraneoptera</taxon>
        <taxon>Hemiptera</taxon>
        <taxon>Sternorrhyncha</taxon>
        <taxon>Aphidomorpha</taxon>
        <taxon>Aphidoidea</taxon>
        <taxon>Aphididae</taxon>
        <taxon>Lachninae</taxon>
        <taxon>Cinara</taxon>
    </lineage>
</organism>
<protein>
    <submittedName>
        <fullName evidence="1">Uncharacterized protein</fullName>
    </submittedName>
</protein>
<accession>A0A5E4MDT1</accession>
<evidence type="ECO:0000313" key="1">
    <source>
        <dbReference type="EMBL" id="VVC30276.1"/>
    </source>
</evidence>
<dbReference type="Proteomes" id="UP000325440">
    <property type="component" value="Unassembled WGS sequence"/>
</dbReference>
<dbReference type="AlphaFoldDB" id="A0A5E4MDT1"/>
<keyword evidence="2" id="KW-1185">Reference proteome</keyword>
<proteinExistence type="predicted"/>
<evidence type="ECO:0000313" key="2">
    <source>
        <dbReference type="Proteomes" id="UP000325440"/>
    </source>
</evidence>
<feature type="non-terminal residue" evidence="1">
    <location>
        <position position="1"/>
    </location>
</feature>